<feature type="non-terminal residue" evidence="4">
    <location>
        <position position="143"/>
    </location>
</feature>
<dbReference type="Proteomes" id="UP001497623">
    <property type="component" value="Unassembled WGS sequence"/>
</dbReference>
<evidence type="ECO:0000256" key="1">
    <source>
        <dbReference type="PROSITE-ProRule" id="PRU00290"/>
    </source>
</evidence>
<dbReference type="Pfam" id="PF00957">
    <property type="entry name" value="Synaptobrevin"/>
    <property type="match status" value="1"/>
</dbReference>
<dbReference type="GO" id="GO:0016020">
    <property type="term" value="C:membrane"/>
    <property type="evidence" value="ECO:0007669"/>
    <property type="project" value="InterPro"/>
</dbReference>
<dbReference type="PANTHER" id="PTHR46897:SF1">
    <property type="entry name" value="VESICLE-ASSOCIATED MEMBRANE PROTEIN 4"/>
    <property type="match status" value="1"/>
</dbReference>
<dbReference type="Gene3D" id="1.20.5.110">
    <property type="match status" value="1"/>
</dbReference>
<feature type="domain" description="V-SNARE coiled-coil homology" evidence="3">
    <location>
        <begin position="54"/>
        <end position="114"/>
    </location>
</feature>
<dbReference type="EMBL" id="CAXKWB010060224">
    <property type="protein sequence ID" value="CAL4182759.1"/>
    <property type="molecule type" value="Genomic_DNA"/>
</dbReference>
<keyword evidence="2" id="KW-0472">Membrane</keyword>
<dbReference type="InterPro" id="IPR042887">
    <property type="entry name" value="VAMP4"/>
</dbReference>
<dbReference type="InterPro" id="IPR042855">
    <property type="entry name" value="V_SNARE_CC"/>
</dbReference>
<reference evidence="4 5" key="1">
    <citation type="submission" date="2024-05" db="EMBL/GenBank/DDBJ databases">
        <authorList>
            <person name="Wallberg A."/>
        </authorList>
    </citation>
    <scope>NUCLEOTIDE SEQUENCE [LARGE SCALE GENOMIC DNA]</scope>
</reference>
<comment type="caution">
    <text evidence="4">The sequence shown here is derived from an EMBL/GenBank/DDBJ whole genome shotgun (WGS) entry which is preliminary data.</text>
</comment>
<evidence type="ECO:0000313" key="5">
    <source>
        <dbReference type="Proteomes" id="UP001497623"/>
    </source>
</evidence>
<dbReference type="SUPFAM" id="SSF58038">
    <property type="entry name" value="SNARE fusion complex"/>
    <property type="match status" value="1"/>
</dbReference>
<gene>
    <name evidence="4" type="ORF">MNOR_LOCUS35623</name>
</gene>
<feature type="transmembrane region" description="Helical" evidence="2">
    <location>
        <begin position="120"/>
        <end position="139"/>
    </location>
</feature>
<sequence>MALRSYVGDRKIGIATEIEIEKLISNDGGDDEDDDDFFLRGPSTKKTVRFAGDKLKDVKVQISEVTDVMRDNVGRLLERGDRLDHLQDQSDGLASSADAFRTSASRMRREMWWQNTRGKLFLSFAAVVIILLIIIPVIIKYSS</sequence>
<protein>
    <recommendedName>
        <fullName evidence="3">V-SNARE coiled-coil homology domain-containing protein</fullName>
    </recommendedName>
</protein>
<keyword evidence="2" id="KW-0812">Transmembrane</keyword>
<dbReference type="PRINTS" id="PR00219">
    <property type="entry name" value="SYNAPTOBREVN"/>
</dbReference>
<dbReference type="PANTHER" id="PTHR46897">
    <property type="entry name" value="VESICLE-ASSOCIATED MEMBRANE PROTEIN 4"/>
    <property type="match status" value="1"/>
</dbReference>
<name>A0AAV2SFD3_MEGNR</name>
<keyword evidence="1" id="KW-0175">Coiled coil</keyword>
<dbReference type="PROSITE" id="PS50892">
    <property type="entry name" value="V_SNARE"/>
    <property type="match status" value="1"/>
</dbReference>
<organism evidence="4 5">
    <name type="scientific">Meganyctiphanes norvegica</name>
    <name type="common">Northern krill</name>
    <name type="synonym">Thysanopoda norvegica</name>
    <dbReference type="NCBI Taxonomy" id="48144"/>
    <lineage>
        <taxon>Eukaryota</taxon>
        <taxon>Metazoa</taxon>
        <taxon>Ecdysozoa</taxon>
        <taxon>Arthropoda</taxon>
        <taxon>Crustacea</taxon>
        <taxon>Multicrustacea</taxon>
        <taxon>Malacostraca</taxon>
        <taxon>Eumalacostraca</taxon>
        <taxon>Eucarida</taxon>
        <taxon>Euphausiacea</taxon>
        <taxon>Euphausiidae</taxon>
        <taxon>Meganyctiphanes</taxon>
    </lineage>
</organism>
<accession>A0AAV2SFD3</accession>
<proteinExistence type="predicted"/>
<dbReference type="AlphaFoldDB" id="A0AAV2SFD3"/>
<evidence type="ECO:0000259" key="3">
    <source>
        <dbReference type="PROSITE" id="PS50892"/>
    </source>
</evidence>
<evidence type="ECO:0000313" key="4">
    <source>
        <dbReference type="EMBL" id="CAL4182759.1"/>
    </source>
</evidence>
<dbReference type="GO" id="GO:0016192">
    <property type="term" value="P:vesicle-mediated transport"/>
    <property type="evidence" value="ECO:0007669"/>
    <property type="project" value="InterPro"/>
</dbReference>
<evidence type="ECO:0000256" key="2">
    <source>
        <dbReference type="SAM" id="Phobius"/>
    </source>
</evidence>
<keyword evidence="5" id="KW-1185">Reference proteome</keyword>
<keyword evidence="2" id="KW-1133">Transmembrane helix</keyword>
<dbReference type="GO" id="GO:0090161">
    <property type="term" value="P:Golgi ribbon formation"/>
    <property type="evidence" value="ECO:0007669"/>
    <property type="project" value="InterPro"/>
</dbReference>
<dbReference type="InterPro" id="IPR001388">
    <property type="entry name" value="Synaptobrevin-like"/>
</dbReference>